<accession>A0A841L2J7</accession>
<feature type="domain" description="Methyltransferase FkbM" evidence="1">
    <location>
        <begin position="59"/>
        <end position="213"/>
    </location>
</feature>
<dbReference type="SUPFAM" id="SSF53335">
    <property type="entry name" value="S-adenosyl-L-methionine-dependent methyltransferases"/>
    <property type="match status" value="1"/>
</dbReference>
<keyword evidence="2" id="KW-0489">Methyltransferase</keyword>
<evidence type="ECO:0000259" key="1">
    <source>
        <dbReference type="Pfam" id="PF05050"/>
    </source>
</evidence>
<organism evidence="2 3">
    <name type="scientific">Polymorphobacter multimanifer</name>
    <dbReference type="NCBI Taxonomy" id="1070431"/>
    <lineage>
        <taxon>Bacteria</taxon>
        <taxon>Pseudomonadati</taxon>
        <taxon>Pseudomonadota</taxon>
        <taxon>Alphaproteobacteria</taxon>
        <taxon>Sphingomonadales</taxon>
        <taxon>Sphingosinicellaceae</taxon>
        <taxon>Polymorphobacter</taxon>
    </lineage>
</organism>
<dbReference type="Proteomes" id="UP000538147">
    <property type="component" value="Unassembled WGS sequence"/>
</dbReference>
<dbReference type="NCBIfam" id="TIGR01444">
    <property type="entry name" value="fkbM_fam"/>
    <property type="match status" value="1"/>
</dbReference>
<sequence length="226" mass="23715">MRSLAEGLSRDRVVTRRLPNDIKLLVSPDSQLKYLKRSFDVDLTDLARDHVDASMAVWDIGANCGVFAFSAAHARQVVAVEADPFLANLLLRSVALNGSKVEVVAAAVAEGTGIASLAIASRGRASNHLVGHGHSQTGGSRAHVTVPTISLDALLDAFGPPDLVKLDVEGLETAVLRGASRLLATARPTFYLELGPSVAADCTAILEAAGYRLSPAAEMNWLAVPG</sequence>
<dbReference type="GO" id="GO:0008168">
    <property type="term" value="F:methyltransferase activity"/>
    <property type="evidence" value="ECO:0007669"/>
    <property type="project" value="UniProtKB-KW"/>
</dbReference>
<gene>
    <name evidence="2" type="ORF">FHS79_000693</name>
</gene>
<name>A0A841L2J7_9SPHN</name>
<comment type="caution">
    <text evidence="2">The sequence shown here is derived from an EMBL/GenBank/DDBJ whole genome shotgun (WGS) entry which is preliminary data.</text>
</comment>
<evidence type="ECO:0000313" key="3">
    <source>
        <dbReference type="Proteomes" id="UP000538147"/>
    </source>
</evidence>
<dbReference type="InterPro" id="IPR006342">
    <property type="entry name" value="FkbM_mtfrase"/>
</dbReference>
<dbReference type="GO" id="GO:0032259">
    <property type="term" value="P:methylation"/>
    <property type="evidence" value="ECO:0007669"/>
    <property type="project" value="UniProtKB-KW"/>
</dbReference>
<dbReference type="PANTHER" id="PTHR34203:SF15">
    <property type="entry name" value="SLL1173 PROTEIN"/>
    <property type="match status" value="1"/>
</dbReference>
<dbReference type="RefSeq" id="WP_184195428.1">
    <property type="nucleotide sequence ID" value="NZ_JACIIV010000004.1"/>
</dbReference>
<keyword evidence="3" id="KW-1185">Reference proteome</keyword>
<dbReference type="PANTHER" id="PTHR34203">
    <property type="entry name" value="METHYLTRANSFERASE, FKBM FAMILY PROTEIN"/>
    <property type="match status" value="1"/>
</dbReference>
<dbReference type="EMBL" id="JACIIV010000004">
    <property type="protein sequence ID" value="MBB6226536.1"/>
    <property type="molecule type" value="Genomic_DNA"/>
</dbReference>
<reference evidence="2 3" key="1">
    <citation type="submission" date="2020-08" db="EMBL/GenBank/DDBJ databases">
        <title>Genomic Encyclopedia of Type Strains, Phase IV (KMG-IV): sequencing the most valuable type-strain genomes for metagenomic binning, comparative biology and taxonomic classification.</title>
        <authorList>
            <person name="Goeker M."/>
        </authorList>
    </citation>
    <scope>NUCLEOTIDE SEQUENCE [LARGE SCALE GENOMIC DNA]</scope>
    <source>
        <strain evidence="2 3">DSM 102189</strain>
    </source>
</reference>
<dbReference type="Pfam" id="PF05050">
    <property type="entry name" value="Methyltransf_21"/>
    <property type="match status" value="1"/>
</dbReference>
<dbReference type="AlphaFoldDB" id="A0A841L2J7"/>
<dbReference type="InterPro" id="IPR029063">
    <property type="entry name" value="SAM-dependent_MTases_sf"/>
</dbReference>
<protein>
    <submittedName>
        <fullName evidence="2">FkbM family methyltransferase</fullName>
    </submittedName>
</protein>
<dbReference type="Gene3D" id="3.40.50.150">
    <property type="entry name" value="Vaccinia Virus protein VP39"/>
    <property type="match status" value="1"/>
</dbReference>
<evidence type="ECO:0000313" key="2">
    <source>
        <dbReference type="EMBL" id="MBB6226536.1"/>
    </source>
</evidence>
<proteinExistence type="predicted"/>
<keyword evidence="2" id="KW-0808">Transferase</keyword>
<dbReference type="InterPro" id="IPR052514">
    <property type="entry name" value="SAM-dependent_MTase"/>
</dbReference>